<dbReference type="SUPFAM" id="SSF55486">
    <property type="entry name" value="Metalloproteases ('zincins'), catalytic domain"/>
    <property type="match status" value="1"/>
</dbReference>
<dbReference type="AlphaFoldDB" id="A0A9J6DMB0"/>
<organism evidence="1 2">
    <name type="scientific">Rhipicephalus microplus</name>
    <name type="common">Cattle tick</name>
    <name type="synonym">Boophilus microplus</name>
    <dbReference type="NCBI Taxonomy" id="6941"/>
    <lineage>
        <taxon>Eukaryota</taxon>
        <taxon>Metazoa</taxon>
        <taxon>Ecdysozoa</taxon>
        <taxon>Arthropoda</taxon>
        <taxon>Chelicerata</taxon>
        <taxon>Arachnida</taxon>
        <taxon>Acari</taxon>
        <taxon>Parasitiformes</taxon>
        <taxon>Ixodida</taxon>
        <taxon>Ixodoidea</taxon>
        <taxon>Ixodidae</taxon>
        <taxon>Rhipicephalinae</taxon>
        <taxon>Rhipicephalus</taxon>
        <taxon>Boophilus</taxon>
    </lineage>
</organism>
<reference evidence="1" key="2">
    <citation type="submission" date="2021-09" db="EMBL/GenBank/DDBJ databases">
        <authorList>
            <person name="Jia N."/>
            <person name="Wang J."/>
            <person name="Shi W."/>
            <person name="Du L."/>
            <person name="Sun Y."/>
            <person name="Zhan W."/>
            <person name="Jiang J."/>
            <person name="Wang Q."/>
            <person name="Zhang B."/>
            <person name="Ji P."/>
            <person name="Sakyi L.B."/>
            <person name="Cui X."/>
            <person name="Yuan T."/>
            <person name="Jiang B."/>
            <person name="Yang W."/>
            <person name="Lam T.T.-Y."/>
            <person name="Chang Q."/>
            <person name="Ding S."/>
            <person name="Wang X."/>
            <person name="Zhu J."/>
            <person name="Ruan X."/>
            <person name="Zhao L."/>
            <person name="Wei J."/>
            <person name="Que T."/>
            <person name="Du C."/>
            <person name="Cheng J."/>
            <person name="Dai P."/>
            <person name="Han X."/>
            <person name="Huang E."/>
            <person name="Gao Y."/>
            <person name="Liu J."/>
            <person name="Shao H."/>
            <person name="Ye R."/>
            <person name="Li L."/>
            <person name="Wei W."/>
            <person name="Wang X."/>
            <person name="Wang C."/>
            <person name="Huo Q."/>
            <person name="Li W."/>
            <person name="Guo W."/>
            <person name="Chen H."/>
            <person name="Chen S."/>
            <person name="Zhou L."/>
            <person name="Zhou L."/>
            <person name="Ni X."/>
            <person name="Tian J."/>
            <person name="Zhou Y."/>
            <person name="Sheng Y."/>
            <person name="Liu T."/>
            <person name="Pan Y."/>
            <person name="Xia L."/>
            <person name="Li J."/>
            <person name="Zhao F."/>
            <person name="Cao W."/>
        </authorList>
    </citation>
    <scope>NUCLEOTIDE SEQUENCE</scope>
    <source>
        <strain evidence="1">Rmic-2018</strain>
        <tissue evidence="1">Larvae</tissue>
    </source>
</reference>
<keyword evidence="2" id="KW-1185">Reference proteome</keyword>
<dbReference type="Gene3D" id="1.10.1380.10">
    <property type="entry name" value="Neutral endopeptidase , domain2"/>
    <property type="match status" value="1"/>
</dbReference>
<sequence>MKNAGLGELTALAMGSFPNEVWKNELRRHFNATPDGDYVFTITNADFLKAFFQLVNSEGEPKMAYYIGWVLVQPTSLLSNAELVNYFYQTEAEAIAGHSAFCIYLCHFYIGLPLYAGYMQTLFTPLIKEDVSALLYTIRESLKARLEEVAPEWNDFDAVLPAFNGNDRGVLSPLSLFTDAEHDHLDQLYRRFPDMTPSTIVNIELITQARRLTEASTVMARFHEIEGSRLYYLKGNEFHLLPSAFEFPVYHPQAPLSIKCSTLGGQISDALIQLLYKAAPSLGNLTGYKQSCAVEPNGAVEPNDMLFNLRKTKSKSAIEKRDKPLVFMSKFIDVEVCSDHHRPILRAHRTEFV</sequence>
<reference evidence="1" key="1">
    <citation type="journal article" date="2020" name="Cell">
        <title>Large-Scale Comparative Analyses of Tick Genomes Elucidate Their Genetic Diversity and Vector Capacities.</title>
        <authorList>
            <consortium name="Tick Genome and Microbiome Consortium (TIGMIC)"/>
            <person name="Jia N."/>
            <person name="Wang J."/>
            <person name="Shi W."/>
            <person name="Du L."/>
            <person name="Sun Y."/>
            <person name="Zhan W."/>
            <person name="Jiang J.F."/>
            <person name="Wang Q."/>
            <person name="Zhang B."/>
            <person name="Ji P."/>
            <person name="Bell-Sakyi L."/>
            <person name="Cui X.M."/>
            <person name="Yuan T.T."/>
            <person name="Jiang B.G."/>
            <person name="Yang W.F."/>
            <person name="Lam T.T."/>
            <person name="Chang Q.C."/>
            <person name="Ding S.J."/>
            <person name="Wang X.J."/>
            <person name="Zhu J.G."/>
            <person name="Ruan X.D."/>
            <person name="Zhao L."/>
            <person name="Wei J.T."/>
            <person name="Ye R.Z."/>
            <person name="Que T.C."/>
            <person name="Du C.H."/>
            <person name="Zhou Y.H."/>
            <person name="Cheng J.X."/>
            <person name="Dai P.F."/>
            <person name="Guo W.B."/>
            <person name="Han X.H."/>
            <person name="Huang E.J."/>
            <person name="Li L.F."/>
            <person name="Wei W."/>
            <person name="Gao Y.C."/>
            <person name="Liu J.Z."/>
            <person name="Shao H.Z."/>
            <person name="Wang X."/>
            <person name="Wang C.C."/>
            <person name="Yang T.C."/>
            <person name="Huo Q.B."/>
            <person name="Li W."/>
            <person name="Chen H.Y."/>
            <person name="Chen S.E."/>
            <person name="Zhou L.G."/>
            <person name="Ni X.B."/>
            <person name="Tian J.H."/>
            <person name="Sheng Y."/>
            <person name="Liu T."/>
            <person name="Pan Y.S."/>
            <person name="Xia L.Y."/>
            <person name="Li J."/>
            <person name="Zhao F."/>
            <person name="Cao W.C."/>
        </authorList>
    </citation>
    <scope>NUCLEOTIDE SEQUENCE</scope>
    <source>
        <strain evidence="1">Rmic-2018</strain>
    </source>
</reference>
<protein>
    <submittedName>
        <fullName evidence="1">Uncharacterized protein</fullName>
    </submittedName>
</protein>
<dbReference type="InterPro" id="IPR042089">
    <property type="entry name" value="Peptidase_M13_dom_2"/>
</dbReference>
<evidence type="ECO:0000313" key="1">
    <source>
        <dbReference type="EMBL" id="KAH8023373.1"/>
    </source>
</evidence>
<evidence type="ECO:0000313" key="2">
    <source>
        <dbReference type="Proteomes" id="UP000821866"/>
    </source>
</evidence>
<gene>
    <name evidence="1" type="ORF">HPB51_013211</name>
</gene>
<dbReference type="Gene3D" id="3.40.390.10">
    <property type="entry name" value="Collagenase (Catalytic Domain)"/>
    <property type="match status" value="1"/>
</dbReference>
<dbReference type="InterPro" id="IPR024079">
    <property type="entry name" value="MetalloPept_cat_dom_sf"/>
</dbReference>
<dbReference type="EMBL" id="JABSTU010000008">
    <property type="protein sequence ID" value="KAH8023373.1"/>
    <property type="molecule type" value="Genomic_DNA"/>
</dbReference>
<proteinExistence type="predicted"/>
<dbReference type="GO" id="GO:0008237">
    <property type="term" value="F:metallopeptidase activity"/>
    <property type="evidence" value="ECO:0007669"/>
    <property type="project" value="InterPro"/>
</dbReference>
<dbReference type="Proteomes" id="UP000821866">
    <property type="component" value="Chromosome 6"/>
</dbReference>
<name>A0A9J6DMB0_RHIMP</name>
<comment type="caution">
    <text evidence="1">The sequence shown here is derived from an EMBL/GenBank/DDBJ whole genome shotgun (WGS) entry which is preliminary data.</text>
</comment>
<accession>A0A9J6DMB0</accession>